<evidence type="ECO:0000313" key="3">
    <source>
        <dbReference type="Proteomes" id="UP000494206"/>
    </source>
</evidence>
<accession>A0A8S1FEP9</accession>
<proteinExistence type="predicted"/>
<dbReference type="EMBL" id="CADEPM010000011">
    <property type="protein sequence ID" value="CAB3410569.1"/>
    <property type="molecule type" value="Genomic_DNA"/>
</dbReference>
<evidence type="ECO:0000256" key="1">
    <source>
        <dbReference type="SAM" id="Phobius"/>
    </source>
</evidence>
<keyword evidence="1" id="KW-0472">Membrane</keyword>
<name>A0A8S1FEP9_9PELO</name>
<evidence type="ECO:0000313" key="2">
    <source>
        <dbReference type="EMBL" id="CAB3410569.1"/>
    </source>
</evidence>
<protein>
    <submittedName>
        <fullName evidence="2">Uncharacterized protein</fullName>
    </submittedName>
</protein>
<keyword evidence="1" id="KW-1133">Transmembrane helix</keyword>
<gene>
    <name evidence="2" type="ORF">CBOVIS_LOCUS12081</name>
</gene>
<feature type="transmembrane region" description="Helical" evidence="1">
    <location>
        <begin position="107"/>
        <end position="129"/>
    </location>
</feature>
<keyword evidence="3" id="KW-1185">Reference proteome</keyword>
<reference evidence="2 3" key="1">
    <citation type="submission" date="2020-04" db="EMBL/GenBank/DDBJ databases">
        <authorList>
            <person name="Laetsch R D."/>
            <person name="Stevens L."/>
            <person name="Kumar S."/>
            <person name="Blaxter L. M."/>
        </authorList>
    </citation>
    <scope>NUCLEOTIDE SEQUENCE [LARGE SCALE GENOMIC DNA]</scope>
</reference>
<dbReference type="OrthoDB" id="5781461at2759"/>
<keyword evidence="1" id="KW-0812">Transmembrane</keyword>
<dbReference type="Proteomes" id="UP000494206">
    <property type="component" value="Unassembled WGS sequence"/>
</dbReference>
<comment type="caution">
    <text evidence="2">The sequence shown here is derived from an EMBL/GenBank/DDBJ whole genome shotgun (WGS) entry which is preliminary data.</text>
</comment>
<organism evidence="2 3">
    <name type="scientific">Caenorhabditis bovis</name>
    <dbReference type="NCBI Taxonomy" id="2654633"/>
    <lineage>
        <taxon>Eukaryota</taxon>
        <taxon>Metazoa</taxon>
        <taxon>Ecdysozoa</taxon>
        <taxon>Nematoda</taxon>
        <taxon>Chromadorea</taxon>
        <taxon>Rhabditida</taxon>
        <taxon>Rhabditina</taxon>
        <taxon>Rhabditomorpha</taxon>
        <taxon>Rhabditoidea</taxon>
        <taxon>Rhabditidae</taxon>
        <taxon>Peloderinae</taxon>
        <taxon>Caenorhabditis</taxon>
    </lineage>
</organism>
<dbReference type="AlphaFoldDB" id="A0A8S1FEP9"/>
<sequence length="164" mass="18414">MTKVGPASDQMNEASTSKFATKKGIESLVACVAKIFGTVTRKWDRRPSRCSSDESIESGITTPRAFNIPTYNQSSTRKLAFGTPATDERKPLNDFYNNTTLTNVSKLFCAVVLITAFLLVMSRSLQFVYDFPNSSSINDLNYININHENFRINDTDFYQEGLLI</sequence>